<dbReference type="InterPro" id="IPR000577">
    <property type="entry name" value="Carb_kinase_FGGY"/>
</dbReference>
<dbReference type="STRING" id="1646377.BS640_08610"/>
<comment type="caution">
    <text evidence="7">The sequence shown here is derived from an EMBL/GenBank/DDBJ whole genome shotgun (WGS) entry which is preliminary data.</text>
</comment>
<sequence length="499" mass="53977">MSECLLGIDAGNTMIKAVLFSLSGTVLSVAECAGETHQPQPGFAERPVEDIYFGVTQAIRDCLLRAPQQNMRVIAVGAAGHGNGLYALDPQQRPLLGIQSIDHRAFARVHELELTGLDRAIYTRSLQKPWPAATPVLISWLKCHRQDVYRRIGHLLLAKDVIAHFLSGEISGDYSDAAGAGLLYYASRSYDPELMALYDIEDALPLLPPLHESCEVVGKVTPQAAALTGLPAGIPVVAGIFDVVASAVGSGVVNVGEASIVAGTWSINQVVVDKPDYLRPVFMNSMIEGDRYMAIEASATSAANLDWFLREFDDGRAGQGAARSSDIVASVTPNNQLPLYHPYLYSGRKEGPAKAGFYGLGGWHTRADMLYALFEGVTFAHRAHIDRLRAAGIRFEKATLSGGAARSCIWPQMFADVLGIPIRVTECKETGALGAAICAGVGVGIWPSLSAGVLQAVSILPQPFMPNQQQFAFHHPRYRLFKRLETLMAEVWHEEEAAE</sequence>
<dbReference type="GO" id="GO:0016773">
    <property type="term" value="F:phosphotransferase activity, alcohol group as acceptor"/>
    <property type="evidence" value="ECO:0007669"/>
    <property type="project" value="InterPro"/>
</dbReference>
<dbReference type="GO" id="GO:0016301">
    <property type="term" value="F:kinase activity"/>
    <property type="evidence" value="ECO:0007669"/>
    <property type="project" value="UniProtKB-KW"/>
</dbReference>
<evidence type="ECO:0000259" key="5">
    <source>
        <dbReference type="Pfam" id="PF00370"/>
    </source>
</evidence>
<dbReference type="PANTHER" id="PTHR43095">
    <property type="entry name" value="SUGAR KINASE"/>
    <property type="match status" value="1"/>
</dbReference>
<comment type="similarity">
    <text evidence="1 4">Belongs to the FGGY kinase family.</text>
</comment>
<proteinExistence type="inferred from homology"/>
<evidence type="ECO:0000313" key="8">
    <source>
        <dbReference type="Proteomes" id="UP000192536"/>
    </source>
</evidence>
<feature type="domain" description="Carbohydrate kinase FGGY N-terminal" evidence="5">
    <location>
        <begin position="5"/>
        <end position="249"/>
    </location>
</feature>
<dbReference type="Pfam" id="PF02782">
    <property type="entry name" value="FGGY_C"/>
    <property type="match status" value="1"/>
</dbReference>
<evidence type="ECO:0000256" key="4">
    <source>
        <dbReference type="RuleBase" id="RU003733"/>
    </source>
</evidence>
<dbReference type="InterPro" id="IPR018484">
    <property type="entry name" value="FGGY_N"/>
</dbReference>
<dbReference type="Pfam" id="PF00370">
    <property type="entry name" value="FGGY_N"/>
    <property type="match status" value="1"/>
</dbReference>
<reference evidence="7 8" key="1">
    <citation type="journal article" date="2017" name="Int. J. Syst. Evol. Microbiol.">
        <title>Rouxiella badensis sp. nov. and Rouxiella silvae sp. nov. isolated from peat bog soil in Germany and emendation of the genus description.</title>
        <authorList>
            <person name="Le Fleche-Mateos A."/>
            <person name="Kugler J.H."/>
            <person name="Hansen S.H."/>
            <person name="Syldatk C."/>
            <person name="Hausmann R."/>
            <person name="Lomprez F."/>
            <person name="Vandenbogaert M."/>
            <person name="Manuguerra J.C."/>
            <person name="Grimont P.A."/>
        </authorList>
    </citation>
    <scope>NUCLEOTIDE SEQUENCE [LARGE SCALE GENOMIC DNA]</scope>
    <source>
        <strain evidence="7 8">DSM 100043</strain>
    </source>
</reference>
<evidence type="ECO:0000256" key="2">
    <source>
        <dbReference type="ARBA" id="ARBA00022679"/>
    </source>
</evidence>
<name>A0A1X0WGL3_9GAMM</name>
<evidence type="ECO:0000256" key="3">
    <source>
        <dbReference type="ARBA" id="ARBA00022777"/>
    </source>
</evidence>
<evidence type="ECO:0000313" key="7">
    <source>
        <dbReference type="EMBL" id="ORJ25938.1"/>
    </source>
</evidence>
<accession>A0A1X0WGL3</accession>
<dbReference type="InterPro" id="IPR018485">
    <property type="entry name" value="FGGY_C"/>
</dbReference>
<keyword evidence="2 4" id="KW-0808">Transferase</keyword>
<evidence type="ECO:0000256" key="1">
    <source>
        <dbReference type="ARBA" id="ARBA00009156"/>
    </source>
</evidence>
<dbReference type="GO" id="GO:0005975">
    <property type="term" value="P:carbohydrate metabolic process"/>
    <property type="evidence" value="ECO:0007669"/>
    <property type="project" value="InterPro"/>
</dbReference>
<keyword evidence="8" id="KW-1185">Reference proteome</keyword>
<dbReference type="AlphaFoldDB" id="A0A1X0WGL3"/>
<keyword evidence="3 4" id="KW-0418">Kinase</keyword>
<dbReference type="RefSeq" id="WP_084912380.1">
    <property type="nucleotide sequence ID" value="NZ_MRWE01000011.1"/>
</dbReference>
<dbReference type="PANTHER" id="PTHR43095:SF3">
    <property type="entry name" value="L-XYLULOSE_3-KETO-L-GULONATE KINASE"/>
    <property type="match status" value="1"/>
</dbReference>
<dbReference type="SUPFAM" id="SSF53067">
    <property type="entry name" value="Actin-like ATPase domain"/>
    <property type="match status" value="2"/>
</dbReference>
<feature type="domain" description="Carbohydrate kinase FGGY C-terminal" evidence="6">
    <location>
        <begin position="258"/>
        <end position="441"/>
    </location>
</feature>
<protein>
    <submittedName>
        <fullName evidence="7">Carbohydrate kinase</fullName>
    </submittedName>
</protein>
<gene>
    <name evidence="7" type="ORF">BS640_08610</name>
</gene>
<dbReference type="EMBL" id="MRWE01000011">
    <property type="protein sequence ID" value="ORJ25938.1"/>
    <property type="molecule type" value="Genomic_DNA"/>
</dbReference>
<dbReference type="InterPro" id="IPR043129">
    <property type="entry name" value="ATPase_NBD"/>
</dbReference>
<dbReference type="CDD" id="cd07802">
    <property type="entry name" value="ASKHA_NBD_FGGY_EcLyxK-like"/>
    <property type="match status" value="1"/>
</dbReference>
<dbReference type="Proteomes" id="UP000192536">
    <property type="component" value="Unassembled WGS sequence"/>
</dbReference>
<dbReference type="Gene3D" id="3.30.420.40">
    <property type="match status" value="2"/>
</dbReference>
<dbReference type="InterPro" id="IPR050406">
    <property type="entry name" value="FGGY_Carb_Kinase"/>
</dbReference>
<dbReference type="PROSITE" id="PS00445">
    <property type="entry name" value="FGGY_KINASES_2"/>
    <property type="match status" value="1"/>
</dbReference>
<evidence type="ECO:0000259" key="6">
    <source>
        <dbReference type="Pfam" id="PF02782"/>
    </source>
</evidence>
<organism evidence="7 8">
    <name type="scientific">Rouxiella badensis</name>
    <dbReference type="NCBI Taxonomy" id="1646377"/>
    <lineage>
        <taxon>Bacteria</taxon>
        <taxon>Pseudomonadati</taxon>
        <taxon>Pseudomonadota</taxon>
        <taxon>Gammaproteobacteria</taxon>
        <taxon>Enterobacterales</taxon>
        <taxon>Yersiniaceae</taxon>
        <taxon>Rouxiella</taxon>
    </lineage>
</organism>
<dbReference type="InterPro" id="IPR018483">
    <property type="entry name" value="Carb_kinase_FGGY_CS"/>
</dbReference>
<dbReference type="PIRSF" id="PIRSF000538">
    <property type="entry name" value="GlpK"/>
    <property type="match status" value="1"/>
</dbReference>